<keyword evidence="3" id="KW-0408">Iron</keyword>
<evidence type="ECO:0000256" key="3">
    <source>
        <dbReference type="ARBA" id="ARBA00023004"/>
    </source>
</evidence>
<dbReference type="InterPro" id="IPR003347">
    <property type="entry name" value="JmjC_dom"/>
</dbReference>
<feature type="domain" description="JmjC" evidence="7">
    <location>
        <begin position="291"/>
        <end position="429"/>
    </location>
</feature>
<dbReference type="eggNOG" id="KOG1633">
    <property type="taxonomic scope" value="Eukaryota"/>
</dbReference>
<dbReference type="Proteomes" id="UP000008281">
    <property type="component" value="Unassembled WGS sequence"/>
</dbReference>
<dbReference type="OMA" id="EERMSIT"/>
<dbReference type="AlphaFoldDB" id="E3LW63"/>
<keyword evidence="5" id="KW-0804">Transcription</keyword>
<sequence>MSLLNSSEILAIQSDFRQPGTSMSIIDSSKGRKRPHTSRSSGDDDDQTDLPNSTAQNGSSTEMVLSTTGQNGAHSAANAPGKALKRPAPPRKSHKNTPIPRQDENYPPGNPDKKTFRNSLKHHPRASQAFVEAFKKGEHIHFHNKKVALHIWEDGQNYMKKIGDFTGVHLFKSREGLDMKVPKDLGFDTLTDYIPADESINVIDGYSGGSQDMTMGDLLEEFKKEIRNHTYNVLSLEFSEINGLNKKFDEPAFVRQSSIVNVLENVLKSKAAEVERRLKRNYKNPKELGELLHDKYYYEAKLKNLPSYQKFLLVSMKNAFTDIHVDLSATAVYYHVKKGRKVFYVAPPTTRNLEIYKRYETAPQDDDIWIGEALFDQWKRVEIQEGFTAIIPSGWIHFVYTPEDSIVVGGNFLMNQNMEKHFEFTEMEKTSVDLNVIDRSNMFRGFYNVMWGYADEVLLRNLKNPRLAFGTYNIANDLHKCLESLDLDKELEPEFDWYTKKEKEDILKELNEALNKYLAKKMPPQPETQLIPIPKMTEYGEVIFYLDRDNLAQYNDSFKRFLFTN</sequence>
<feature type="compositionally biased region" description="Polar residues" evidence="6">
    <location>
        <begin position="49"/>
        <end position="73"/>
    </location>
</feature>
<dbReference type="HOGENOM" id="CLU_035179_0_0_1"/>
<dbReference type="Gene3D" id="2.60.120.650">
    <property type="entry name" value="Cupin"/>
    <property type="match status" value="1"/>
</dbReference>
<evidence type="ECO:0000256" key="4">
    <source>
        <dbReference type="ARBA" id="ARBA00023015"/>
    </source>
</evidence>
<keyword evidence="4" id="KW-0805">Transcription regulation</keyword>
<dbReference type="PROSITE" id="PS51184">
    <property type="entry name" value="JMJC"/>
    <property type="match status" value="1"/>
</dbReference>
<feature type="region of interest" description="Disordered" evidence="6">
    <location>
        <begin position="11"/>
        <end position="123"/>
    </location>
</feature>
<dbReference type="GO" id="GO:0016491">
    <property type="term" value="F:oxidoreductase activity"/>
    <property type="evidence" value="ECO:0007669"/>
    <property type="project" value="UniProtKB-KW"/>
</dbReference>
<organism evidence="9">
    <name type="scientific">Caenorhabditis remanei</name>
    <name type="common">Caenorhabditis vulgaris</name>
    <dbReference type="NCBI Taxonomy" id="31234"/>
    <lineage>
        <taxon>Eukaryota</taxon>
        <taxon>Metazoa</taxon>
        <taxon>Ecdysozoa</taxon>
        <taxon>Nematoda</taxon>
        <taxon>Chromadorea</taxon>
        <taxon>Rhabditida</taxon>
        <taxon>Rhabditina</taxon>
        <taxon>Rhabditomorpha</taxon>
        <taxon>Rhabditoidea</taxon>
        <taxon>Rhabditidae</taxon>
        <taxon>Peloderinae</taxon>
        <taxon>Caenorhabditis</taxon>
    </lineage>
</organism>
<dbReference type="OrthoDB" id="5874626at2759"/>
<evidence type="ECO:0000313" key="9">
    <source>
        <dbReference type="Proteomes" id="UP000008281"/>
    </source>
</evidence>
<keyword evidence="2" id="KW-0560">Oxidoreductase</keyword>
<dbReference type="InterPro" id="IPR050690">
    <property type="entry name" value="JHDM1_Histone_Demethylase"/>
</dbReference>
<keyword evidence="9" id="KW-1185">Reference proteome</keyword>
<evidence type="ECO:0000313" key="8">
    <source>
        <dbReference type="EMBL" id="EFO83669.1"/>
    </source>
</evidence>
<proteinExistence type="predicted"/>
<evidence type="ECO:0000256" key="1">
    <source>
        <dbReference type="ARBA" id="ARBA00022723"/>
    </source>
</evidence>
<evidence type="ECO:0000256" key="6">
    <source>
        <dbReference type="SAM" id="MobiDB-lite"/>
    </source>
</evidence>
<gene>
    <name evidence="8" type="ORF">CRE_02842</name>
</gene>
<dbReference type="STRING" id="31234.E3LW63"/>
<protein>
    <recommendedName>
        <fullName evidence="7">JmjC domain-containing protein</fullName>
    </recommendedName>
</protein>
<name>E3LW63_CAERE</name>
<accession>E3LW63</accession>
<evidence type="ECO:0000259" key="7">
    <source>
        <dbReference type="PROSITE" id="PS51184"/>
    </source>
</evidence>
<dbReference type="InParanoid" id="E3LW63"/>
<evidence type="ECO:0000256" key="5">
    <source>
        <dbReference type="ARBA" id="ARBA00023163"/>
    </source>
</evidence>
<dbReference type="PANTHER" id="PTHR23123">
    <property type="entry name" value="PHD/F-BOX CONTAINING PROTEIN"/>
    <property type="match status" value="1"/>
</dbReference>
<feature type="compositionally biased region" description="Basic residues" evidence="6">
    <location>
        <begin position="83"/>
        <end position="95"/>
    </location>
</feature>
<dbReference type="GO" id="GO:0046872">
    <property type="term" value="F:metal ion binding"/>
    <property type="evidence" value="ECO:0007669"/>
    <property type="project" value="UniProtKB-KW"/>
</dbReference>
<evidence type="ECO:0000256" key="2">
    <source>
        <dbReference type="ARBA" id="ARBA00023002"/>
    </source>
</evidence>
<dbReference type="EMBL" id="DS268417">
    <property type="protein sequence ID" value="EFO83669.1"/>
    <property type="molecule type" value="Genomic_DNA"/>
</dbReference>
<feature type="compositionally biased region" description="Polar residues" evidence="6">
    <location>
        <begin position="15"/>
        <end position="27"/>
    </location>
</feature>
<dbReference type="SUPFAM" id="SSF51197">
    <property type="entry name" value="Clavaminate synthase-like"/>
    <property type="match status" value="1"/>
</dbReference>
<keyword evidence="1" id="KW-0479">Metal-binding</keyword>
<dbReference type="SMART" id="SM00558">
    <property type="entry name" value="JmjC"/>
    <property type="match status" value="1"/>
</dbReference>
<reference evidence="8" key="1">
    <citation type="submission" date="2007-07" db="EMBL/GenBank/DDBJ databases">
        <title>PCAP assembly of the Caenorhabditis remanei genome.</title>
        <authorList>
            <consortium name="The Caenorhabditis remanei Sequencing Consortium"/>
            <person name="Wilson R.K."/>
        </authorList>
    </citation>
    <scope>NUCLEOTIDE SEQUENCE [LARGE SCALE GENOMIC DNA]</scope>
    <source>
        <strain evidence="8">PB4641</strain>
    </source>
</reference>